<dbReference type="Proteomes" id="UP001205063">
    <property type="component" value="Unassembled WGS sequence"/>
</dbReference>
<name>A0AAW5KFX7_9FIRM</name>
<accession>A0AAW5KFX7</accession>
<dbReference type="AlphaFoldDB" id="A0AAW5KFX7"/>
<proteinExistence type="predicted"/>
<dbReference type="SUPFAM" id="SSF51735">
    <property type="entry name" value="NAD(P)-binding Rossmann-fold domains"/>
    <property type="match status" value="1"/>
</dbReference>
<feature type="non-terminal residue" evidence="2">
    <location>
        <position position="57"/>
    </location>
</feature>
<sequence>MKIVIVGDGKVGLALTARLSRAGHDVVVIYRDPRVLEESLQTYDVMVVQGNGACRSV</sequence>
<gene>
    <name evidence="2" type="ORF">NE646_14820</name>
</gene>
<evidence type="ECO:0000259" key="1">
    <source>
        <dbReference type="Pfam" id="PF02254"/>
    </source>
</evidence>
<dbReference type="InterPro" id="IPR036291">
    <property type="entry name" value="NAD(P)-bd_dom_sf"/>
</dbReference>
<dbReference type="Pfam" id="PF02254">
    <property type="entry name" value="TrkA_N"/>
    <property type="match status" value="1"/>
</dbReference>
<comment type="caution">
    <text evidence="2">The sequence shown here is derived from an EMBL/GenBank/DDBJ whole genome shotgun (WGS) entry which is preliminary data.</text>
</comment>
<dbReference type="RefSeq" id="WP_256136987.1">
    <property type="nucleotide sequence ID" value="NZ_JANGAB010000405.1"/>
</dbReference>
<feature type="domain" description="RCK N-terminal" evidence="1">
    <location>
        <begin position="3"/>
        <end position="53"/>
    </location>
</feature>
<organism evidence="2 3">
    <name type="scientific">Bittarella massiliensis</name>
    <name type="common">ex Durand et al. 2017</name>
    <dbReference type="NCBI Taxonomy" id="1720313"/>
    <lineage>
        <taxon>Bacteria</taxon>
        <taxon>Bacillati</taxon>
        <taxon>Bacillota</taxon>
        <taxon>Clostridia</taxon>
        <taxon>Eubacteriales</taxon>
        <taxon>Oscillospiraceae</taxon>
        <taxon>Bittarella (ex Durand et al. 2017)</taxon>
    </lineage>
</organism>
<protein>
    <submittedName>
        <fullName evidence="2">NAD-binding protein</fullName>
    </submittedName>
</protein>
<dbReference type="InterPro" id="IPR003148">
    <property type="entry name" value="RCK_N"/>
</dbReference>
<reference evidence="2" key="1">
    <citation type="submission" date="2022-06" db="EMBL/GenBank/DDBJ databases">
        <title>Isolation of gut microbiota from human fecal samples.</title>
        <authorList>
            <person name="Pamer E.G."/>
            <person name="Barat B."/>
            <person name="Waligurski E."/>
            <person name="Medina S."/>
            <person name="Paddock L."/>
            <person name="Mostad J."/>
        </authorList>
    </citation>
    <scope>NUCLEOTIDE SEQUENCE</scope>
    <source>
        <strain evidence="2">DFI.7.96</strain>
    </source>
</reference>
<dbReference type="EMBL" id="JANGAB010000405">
    <property type="protein sequence ID" value="MCQ4950895.1"/>
    <property type="molecule type" value="Genomic_DNA"/>
</dbReference>
<dbReference type="Gene3D" id="3.40.50.720">
    <property type="entry name" value="NAD(P)-binding Rossmann-like Domain"/>
    <property type="match status" value="1"/>
</dbReference>
<evidence type="ECO:0000313" key="3">
    <source>
        <dbReference type="Proteomes" id="UP001205063"/>
    </source>
</evidence>
<dbReference type="GO" id="GO:0006813">
    <property type="term" value="P:potassium ion transport"/>
    <property type="evidence" value="ECO:0007669"/>
    <property type="project" value="InterPro"/>
</dbReference>
<evidence type="ECO:0000313" key="2">
    <source>
        <dbReference type="EMBL" id="MCQ4950895.1"/>
    </source>
</evidence>